<protein>
    <submittedName>
        <fullName evidence="2">Putative phage-type endonuclease</fullName>
    </submittedName>
</protein>
<evidence type="ECO:0000313" key="2">
    <source>
        <dbReference type="EMBL" id="MBB4702519.1"/>
    </source>
</evidence>
<dbReference type="InterPro" id="IPR017482">
    <property type="entry name" value="Lambda-type_endonuclease"/>
</dbReference>
<dbReference type="NCBIfam" id="TIGR03033">
    <property type="entry name" value="phage_rel_nuc"/>
    <property type="match status" value="1"/>
</dbReference>
<dbReference type="EMBL" id="JACHND010000001">
    <property type="protein sequence ID" value="MBB4702519.1"/>
    <property type="molecule type" value="Genomic_DNA"/>
</dbReference>
<evidence type="ECO:0000313" key="3">
    <source>
        <dbReference type="Proteomes" id="UP000542210"/>
    </source>
</evidence>
<dbReference type="InterPro" id="IPR019080">
    <property type="entry name" value="YqaJ_viral_recombinase"/>
</dbReference>
<reference evidence="2 3" key="1">
    <citation type="submission" date="2020-08" db="EMBL/GenBank/DDBJ databases">
        <title>Sequencing the genomes of 1000 actinobacteria strains.</title>
        <authorList>
            <person name="Klenk H.-P."/>
        </authorList>
    </citation>
    <scope>NUCLEOTIDE SEQUENCE [LARGE SCALE GENOMIC DNA]</scope>
    <source>
        <strain evidence="2 3">DSM 45784</strain>
    </source>
</reference>
<accession>A0A7W7GBK3</accession>
<keyword evidence="2" id="KW-0540">Nuclease</keyword>
<comment type="caution">
    <text evidence="2">The sequence shown here is derived from an EMBL/GenBank/DDBJ whole genome shotgun (WGS) entry which is preliminary data.</text>
</comment>
<dbReference type="InterPro" id="IPR011335">
    <property type="entry name" value="Restrct_endonuc-II-like"/>
</dbReference>
<dbReference type="Proteomes" id="UP000542210">
    <property type="component" value="Unassembled WGS sequence"/>
</dbReference>
<gene>
    <name evidence="2" type="ORF">BJ982_004063</name>
</gene>
<dbReference type="RefSeq" id="WP_184882345.1">
    <property type="nucleotide sequence ID" value="NZ_BOOV01000033.1"/>
</dbReference>
<proteinExistence type="predicted"/>
<organism evidence="2 3">
    <name type="scientific">Sphaerisporangium siamense</name>
    <dbReference type="NCBI Taxonomy" id="795645"/>
    <lineage>
        <taxon>Bacteria</taxon>
        <taxon>Bacillati</taxon>
        <taxon>Actinomycetota</taxon>
        <taxon>Actinomycetes</taxon>
        <taxon>Streptosporangiales</taxon>
        <taxon>Streptosporangiaceae</taxon>
        <taxon>Sphaerisporangium</taxon>
    </lineage>
</organism>
<feature type="domain" description="YqaJ viral recombinase" evidence="1">
    <location>
        <begin position="21"/>
        <end position="168"/>
    </location>
</feature>
<dbReference type="SUPFAM" id="SSF52980">
    <property type="entry name" value="Restriction endonuclease-like"/>
    <property type="match status" value="1"/>
</dbReference>
<keyword evidence="2" id="KW-0378">Hydrolase</keyword>
<dbReference type="Gene3D" id="3.90.320.10">
    <property type="match status" value="1"/>
</dbReference>
<evidence type="ECO:0000259" key="1">
    <source>
        <dbReference type="Pfam" id="PF09588"/>
    </source>
</evidence>
<dbReference type="InterPro" id="IPR011604">
    <property type="entry name" value="PDDEXK-like_dom_sf"/>
</dbReference>
<name>A0A7W7GBK3_9ACTN</name>
<keyword evidence="2" id="KW-0255">Endonuclease</keyword>
<sequence>MSDLITPAARLLAPAGLPREEWLAVRRQGIGGSDVAAILGMDRYRGPLHVYQDKRGELAEQRSARLDRAARRGHRLEGLVAELFTEETGLSVVKSPGTFQNTERAHMLVNLDRIVIDARPVRDLLDGGVLECKSRTWRAARRENWGGDEPPDGPAIQAYWGMAVTGYHKGWVAGLVDDDFVRFELAYDEELIGHLTAIVDRFWHEHVVPGVPPEPGDLEATDELLGRMWDVAADSIKLFTPEEAAEADALLSSRKNILGRREEAERALAEIENALKLRLGDAEIAIAPGRELYSWKRNGNFASKRFREAEPELAAEYIHLVPAVDRERLAAEKPDIYRAHRARVFRTPGGSS</sequence>
<dbReference type="GO" id="GO:0004519">
    <property type="term" value="F:endonuclease activity"/>
    <property type="evidence" value="ECO:0007669"/>
    <property type="project" value="UniProtKB-KW"/>
</dbReference>
<keyword evidence="3" id="KW-1185">Reference proteome</keyword>
<dbReference type="AlphaFoldDB" id="A0A7W7GBK3"/>
<dbReference type="Pfam" id="PF09588">
    <property type="entry name" value="YqaJ"/>
    <property type="match status" value="1"/>
</dbReference>